<dbReference type="AlphaFoldDB" id="A0A974PRK2"/>
<evidence type="ECO:0000259" key="5">
    <source>
        <dbReference type="PROSITE" id="PS50949"/>
    </source>
</evidence>
<feature type="domain" description="HTH gntR-type" evidence="5">
    <location>
        <begin position="44"/>
        <end position="111"/>
    </location>
</feature>
<evidence type="ECO:0000313" key="6">
    <source>
        <dbReference type="EMBL" id="QRG08472.1"/>
    </source>
</evidence>
<dbReference type="GO" id="GO:0003700">
    <property type="term" value="F:DNA-binding transcription factor activity"/>
    <property type="evidence" value="ECO:0007669"/>
    <property type="project" value="InterPro"/>
</dbReference>
<dbReference type="PANTHER" id="PTHR43537">
    <property type="entry name" value="TRANSCRIPTIONAL REGULATOR, GNTR FAMILY"/>
    <property type="match status" value="1"/>
</dbReference>
<dbReference type="Gene3D" id="1.10.10.10">
    <property type="entry name" value="Winged helix-like DNA-binding domain superfamily/Winged helix DNA-binding domain"/>
    <property type="match status" value="1"/>
</dbReference>
<evidence type="ECO:0000256" key="3">
    <source>
        <dbReference type="ARBA" id="ARBA00023163"/>
    </source>
</evidence>
<feature type="region of interest" description="Disordered" evidence="4">
    <location>
        <begin position="1"/>
        <end position="35"/>
    </location>
</feature>
<feature type="compositionally biased region" description="Polar residues" evidence="4">
    <location>
        <begin position="1"/>
        <end position="18"/>
    </location>
</feature>
<dbReference type="InterPro" id="IPR011711">
    <property type="entry name" value="GntR_C"/>
</dbReference>
<dbReference type="Pfam" id="PF00392">
    <property type="entry name" value="GntR"/>
    <property type="match status" value="1"/>
</dbReference>
<proteinExistence type="predicted"/>
<evidence type="ECO:0000256" key="4">
    <source>
        <dbReference type="SAM" id="MobiDB-lite"/>
    </source>
</evidence>
<dbReference type="Proteomes" id="UP000596427">
    <property type="component" value="Chromosome"/>
</dbReference>
<dbReference type="KEGG" id="xdi:EZH22_09365"/>
<dbReference type="InterPro" id="IPR000524">
    <property type="entry name" value="Tscrpt_reg_HTH_GntR"/>
</dbReference>
<dbReference type="InterPro" id="IPR036390">
    <property type="entry name" value="WH_DNA-bd_sf"/>
</dbReference>
<name>A0A974PRK2_9HYPH</name>
<reference evidence="6 7" key="1">
    <citation type="submission" date="2020-10" db="EMBL/GenBank/DDBJ databases">
        <title>Degradation of 1,4-Dioxane by Xanthobacter sp. YN2, via a Novel Group-2 Soluble Di-Iron Monooxygenase.</title>
        <authorList>
            <person name="Ma F."/>
            <person name="Wang Y."/>
            <person name="Yang J."/>
            <person name="Guo H."/>
            <person name="Su D."/>
            <person name="Yu L."/>
        </authorList>
    </citation>
    <scope>NUCLEOTIDE SEQUENCE [LARGE SCALE GENOMIC DNA]</scope>
    <source>
        <strain evidence="6 7">YN2</strain>
    </source>
</reference>
<dbReference type="SMART" id="SM00345">
    <property type="entry name" value="HTH_GNTR"/>
    <property type="match status" value="1"/>
</dbReference>
<dbReference type="SMART" id="SM00895">
    <property type="entry name" value="FCD"/>
    <property type="match status" value="1"/>
</dbReference>
<dbReference type="PROSITE" id="PS50949">
    <property type="entry name" value="HTH_GNTR"/>
    <property type="match status" value="1"/>
</dbReference>
<organism evidence="6 7">
    <name type="scientific">Xanthobacter dioxanivorans</name>
    <dbReference type="NCBI Taxonomy" id="2528964"/>
    <lineage>
        <taxon>Bacteria</taxon>
        <taxon>Pseudomonadati</taxon>
        <taxon>Pseudomonadota</taxon>
        <taxon>Alphaproteobacteria</taxon>
        <taxon>Hyphomicrobiales</taxon>
        <taxon>Xanthobacteraceae</taxon>
        <taxon>Xanthobacter</taxon>
    </lineage>
</organism>
<keyword evidence="2" id="KW-0238">DNA-binding</keyword>
<keyword evidence="7" id="KW-1185">Reference proteome</keyword>
<dbReference type="EMBL" id="CP063362">
    <property type="protein sequence ID" value="QRG08472.1"/>
    <property type="molecule type" value="Genomic_DNA"/>
</dbReference>
<dbReference type="PANTHER" id="PTHR43537:SF24">
    <property type="entry name" value="GLUCONATE OPERON TRANSCRIPTIONAL REPRESSOR"/>
    <property type="match status" value="1"/>
</dbReference>
<dbReference type="SUPFAM" id="SSF48008">
    <property type="entry name" value="GntR ligand-binding domain-like"/>
    <property type="match status" value="1"/>
</dbReference>
<dbReference type="Pfam" id="PF07729">
    <property type="entry name" value="FCD"/>
    <property type="match status" value="1"/>
</dbReference>
<dbReference type="RefSeq" id="WP_203195380.1">
    <property type="nucleotide sequence ID" value="NZ_CP063362.1"/>
</dbReference>
<dbReference type="GO" id="GO:0003677">
    <property type="term" value="F:DNA binding"/>
    <property type="evidence" value="ECO:0007669"/>
    <property type="project" value="UniProtKB-KW"/>
</dbReference>
<dbReference type="Gene3D" id="1.20.120.530">
    <property type="entry name" value="GntR ligand-binding domain-like"/>
    <property type="match status" value="1"/>
</dbReference>
<evidence type="ECO:0000256" key="2">
    <source>
        <dbReference type="ARBA" id="ARBA00023125"/>
    </source>
</evidence>
<accession>A0A974PRK2</accession>
<dbReference type="InterPro" id="IPR036388">
    <property type="entry name" value="WH-like_DNA-bd_sf"/>
</dbReference>
<keyword evidence="1" id="KW-0805">Transcription regulation</keyword>
<evidence type="ECO:0000256" key="1">
    <source>
        <dbReference type="ARBA" id="ARBA00023015"/>
    </source>
</evidence>
<gene>
    <name evidence="6" type="ORF">EZH22_09365</name>
</gene>
<evidence type="ECO:0000313" key="7">
    <source>
        <dbReference type="Proteomes" id="UP000596427"/>
    </source>
</evidence>
<keyword evidence="3" id="KW-0804">Transcription</keyword>
<dbReference type="InterPro" id="IPR008920">
    <property type="entry name" value="TF_FadR/GntR_C"/>
</dbReference>
<sequence>MRNTAAKSKSSGQQSHASTPPLPERPANATPTRTLKPATVMRAARVADQVYRHLRRAIISGEIESGTRLREVEIAQALSVSRTPVREAISRLIGDLLVREHETTGVEVVDMAGDVMDIHHIREALELCAARLAAKRITDEQIQELEALVEKGEKASFADRVRVNQKFHLMIVQASGSPRLIDMLTSFNEYFLHPKWVTRTEKKSVDQALSDHRQIVAALRARSPDRTERILRRHLKLGLMQLTDNAG</sequence>
<protein>
    <submittedName>
        <fullName evidence="6">GntR family transcriptional regulator</fullName>
    </submittedName>
</protein>
<dbReference type="SUPFAM" id="SSF46785">
    <property type="entry name" value="Winged helix' DNA-binding domain"/>
    <property type="match status" value="1"/>
</dbReference>